<dbReference type="EMBL" id="FJOG01000009">
    <property type="protein sequence ID" value="CZR56865.1"/>
    <property type="molecule type" value="Genomic_DNA"/>
</dbReference>
<protein>
    <submittedName>
        <fullName evidence="2">Uncharacterized protein</fullName>
    </submittedName>
</protein>
<reference evidence="2 3" key="1">
    <citation type="submission" date="2016-03" db="EMBL/GenBank/DDBJ databases">
        <authorList>
            <person name="Ploux O."/>
        </authorList>
    </citation>
    <scope>NUCLEOTIDE SEQUENCE [LARGE SCALE GENOMIC DNA]</scope>
    <source>
        <strain evidence="2 3">UAMH 11012</strain>
    </source>
</reference>
<name>A0A1L7WVR2_9HELO</name>
<feature type="region of interest" description="Disordered" evidence="1">
    <location>
        <begin position="66"/>
        <end position="97"/>
    </location>
</feature>
<keyword evidence="3" id="KW-1185">Reference proteome</keyword>
<organism evidence="2 3">
    <name type="scientific">Phialocephala subalpina</name>
    <dbReference type="NCBI Taxonomy" id="576137"/>
    <lineage>
        <taxon>Eukaryota</taxon>
        <taxon>Fungi</taxon>
        <taxon>Dikarya</taxon>
        <taxon>Ascomycota</taxon>
        <taxon>Pezizomycotina</taxon>
        <taxon>Leotiomycetes</taxon>
        <taxon>Helotiales</taxon>
        <taxon>Mollisiaceae</taxon>
        <taxon>Phialocephala</taxon>
        <taxon>Phialocephala fortinii species complex</taxon>
    </lineage>
</organism>
<evidence type="ECO:0000313" key="2">
    <source>
        <dbReference type="EMBL" id="CZR56865.1"/>
    </source>
</evidence>
<accession>A0A1L7WVR2</accession>
<gene>
    <name evidence="2" type="ORF">PAC_06754</name>
</gene>
<dbReference type="AlphaFoldDB" id="A0A1L7WVR2"/>
<sequence>MNEPRRNSGLTLEEALADLCRTKFEHQEGAGAAQAFDLEAAATRAASVARAKLFETFEQFSKTANWNSTQDLDTPLPSSSRGSSHLPLAQSNMVELL</sequence>
<evidence type="ECO:0000256" key="1">
    <source>
        <dbReference type="SAM" id="MobiDB-lite"/>
    </source>
</evidence>
<evidence type="ECO:0000313" key="3">
    <source>
        <dbReference type="Proteomes" id="UP000184330"/>
    </source>
</evidence>
<dbReference type="Proteomes" id="UP000184330">
    <property type="component" value="Unassembled WGS sequence"/>
</dbReference>
<proteinExistence type="predicted"/>